<dbReference type="Proteomes" id="UP000548476">
    <property type="component" value="Unassembled WGS sequence"/>
</dbReference>
<sequence length="141" mass="15261">MTGVHRAEVYGPLQGAAYALARLADERRGHDVTDSDRWAALLASLAALVADGAPLPAALVSLGDGTARVRLRTQSDLDAWSVLPQIGAPAAHTFHPDPGFRIAEVHMHGIRVTFSAWGKHAAVPKQSSRWRPWRRSRKDGS</sequence>
<reference evidence="1 2" key="1">
    <citation type="submission" date="2020-08" db="EMBL/GenBank/DDBJ databases">
        <title>Genomic Encyclopedia of Type Strains, Phase IV (KMG-IV): sequencing the most valuable type-strain genomes for metagenomic binning, comparative biology and taxonomic classification.</title>
        <authorList>
            <person name="Goeker M."/>
        </authorList>
    </citation>
    <scope>NUCLEOTIDE SEQUENCE [LARGE SCALE GENOMIC DNA]</scope>
    <source>
        <strain evidence="1 2">YIM 65646</strain>
    </source>
</reference>
<accession>A0A841G100</accession>
<name>A0A841G100_9ACTN</name>
<dbReference type="RefSeq" id="WP_184792430.1">
    <property type="nucleotide sequence ID" value="NZ_BONT01000077.1"/>
</dbReference>
<proteinExistence type="predicted"/>
<protein>
    <submittedName>
        <fullName evidence="1">Uncharacterized protein</fullName>
    </submittedName>
</protein>
<dbReference type="AlphaFoldDB" id="A0A841G100"/>
<evidence type="ECO:0000313" key="2">
    <source>
        <dbReference type="Proteomes" id="UP000548476"/>
    </source>
</evidence>
<gene>
    <name evidence="1" type="ORF">HNR73_007231</name>
</gene>
<evidence type="ECO:0000313" key="1">
    <source>
        <dbReference type="EMBL" id="MBB6039337.1"/>
    </source>
</evidence>
<organism evidence="1 2">
    <name type="scientific">Phytomonospora endophytica</name>
    <dbReference type="NCBI Taxonomy" id="714109"/>
    <lineage>
        <taxon>Bacteria</taxon>
        <taxon>Bacillati</taxon>
        <taxon>Actinomycetota</taxon>
        <taxon>Actinomycetes</taxon>
        <taxon>Micromonosporales</taxon>
        <taxon>Micromonosporaceae</taxon>
        <taxon>Phytomonospora</taxon>
    </lineage>
</organism>
<dbReference type="EMBL" id="JACHGT010000021">
    <property type="protein sequence ID" value="MBB6039337.1"/>
    <property type="molecule type" value="Genomic_DNA"/>
</dbReference>
<comment type="caution">
    <text evidence="1">The sequence shown here is derived from an EMBL/GenBank/DDBJ whole genome shotgun (WGS) entry which is preliminary data.</text>
</comment>
<keyword evidence="2" id="KW-1185">Reference proteome</keyword>